<dbReference type="Proteomes" id="UP000663845">
    <property type="component" value="Unassembled WGS sequence"/>
</dbReference>
<proteinExistence type="predicted"/>
<name>A0A814QL59_9BILA</name>
<feature type="transmembrane region" description="Helical" evidence="1">
    <location>
        <begin position="50"/>
        <end position="67"/>
    </location>
</feature>
<dbReference type="AlphaFoldDB" id="A0A814QL59"/>
<dbReference type="EMBL" id="CAJNOE010000288">
    <property type="protein sequence ID" value="CAF1121236.1"/>
    <property type="molecule type" value="Genomic_DNA"/>
</dbReference>
<feature type="transmembrane region" description="Helical" evidence="1">
    <location>
        <begin position="169"/>
        <end position="190"/>
    </location>
</feature>
<feature type="transmembrane region" description="Helical" evidence="1">
    <location>
        <begin position="12"/>
        <end position="30"/>
    </location>
</feature>
<feature type="transmembrane region" description="Helical" evidence="1">
    <location>
        <begin position="112"/>
        <end position="134"/>
    </location>
</feature>
<keyword evidence="1" id="KW-0472">Membrane</keyword>
<dbReference type="Proteomes" id="UP000663860">
    <property type="component" value="Unassembled WGS sequence"/>
</dbReference>
<dbReference type="EMBL" id="CAJOBB010001932">
    <property type="protein sequence ID" value="CAF3920623.1"/>
    <property type="molecule type" value="Genomic_DNA"/>
</dbReference>
<dbReference type="Proteomes" id="UP000663844">
    <property type="component" value="Unassembled WGS sequence"/>
</dbReference>
<evidence type="ECO:0000313" key="6">
    <source>
        <dbReference type="Proteomes" id="UP000663860"/>
    </source>
</evidence>
<dbReference type="Proteomes" id="UP000663868">
    <property type="component" value="Unassembled WGS sequence"/>
</dbReference>
<evidence type="ECO:0000313" key="4">
    <source>
        <dbReference type="EMBL" id="CAF3766071.1"/>
    </source>
</evidence>
<accession>A0A814QL59</accession>
<gene>
    <name evidence="2" type="ORF">IZO911_LOCUS24154</name>
    <name evidence="3" type="ORF">JYZ213_LOCUS27088</name>
    <name evidence="5" type="ORF">KXQ929_LOCUS23884</name>
    <name evidence="4" type="ORF">OXD698_LOCUS16309</name>
</gene>
<feature type="transmembrane region" description="Helical" evidence="1">
    <location>
        <begin position="146"/>
        <end position="163"/>
    </location>
</feature>
<keyword evidence="1" id="KW-0812">Transmembrane</keyword>
<dbReference type="EMBL" id="CAJNOG010000371">
    <property type="protein sequence ID" value="CAF1204208.1"/>
    <property type="molecule type" value="Genomic_DNA"/>
</dbReference>
<feature type="transmembrane region" description="Helical" evidence="1">
    <location>
        <begin position="79"/>
        <end position="106"/>
    </location>
</feature>
<keyword evidence="1" id="KW-1133">Transmembrane helix</keyword>
<comment type="caution">
    <text evidence="2">The sequence shown here is derived from an EMBL/GenBank/DDBJ whole genome shotgun (WGS) entry which is preliminary data.</text>
</comment>
<protein>
    <submittedName>
        <fullName evidence="2">Uncharacterized protein</fullName>
    </submittedName>
</protein>
<evidence type="ECO:0000313" key="5">
    <source>
        <dbReference type="EMBL" id="CAF3920623.1"/>
    </source>
</evidence>
<sequence>MESNFFRTRALFWSFWANIIFFFGMIGYLLMDGLDYMRPDTFNASVSSGIYVILAATFVVDSTFQLLSIWNTNSSTYRYYIMVFSCLCDKIGSYSYFFGALFLATAFTTSKTIWTCNTIGVCGFAIGAASNMMIKGPSIFYTCANIFNLLASLLYVLATFITLSPITQLMVILGDIIYLIDAILYMICWFSDRQSATVQNEQTILITK</sequence>
<dbReference type="EMBL" id="CAJOAZ010001111">
    <property type="protein sequence ID" value="CAF3766071.1"/>
    <property type="molecule type" value="Genomic_DNA"/>
</dbReference>
<evidence type="ECO:0000313" key="3">
    <source>
        <dbReference type="EMBL" id="CAF1204208.1"/>
    </source>
</evidence>
<organism evidence="2 6">
    <name type="scientific">Adineta steineri</name>
    <dbReference type="NCBI Taxonomy" id="433720"/>
    <lineage>
        <taxon>Eukaryota</taxon>
        <taxon>Metazoa</taxon>
        <taxon>Spiralia</taxon>
        <taxon>Gnathifera</taxon>
        <taxon>Rotifera</taxon>
        <taxon>Eurotatoria</taxon>
        <taxon>Bdelloidea</taxon>
        <taxon>Adinetida</taxon>
        <taxon>Adinetidae</taxon>
        <taxon>Adineta</taxon>
    </lineage>
</organism>
<reference evidence="2" key="1">
    <citation type="submission" date="2021-02" db="EMBL/GenBank/DDBJ databases">
        <authorList>
            <person name="Nowell W R."/>
        </authorList>
    </citation>
    <scope>NUCLEOTIDE SEQUENCE</scope>
</reference>
<evidence type="ECO:0000256" key="1">
    <source>
        <dbReference type="SAM" id="Phobius"/>
    </source>
</evidence>
<evidence type="ECO:0000313" key="2">
    <source>
        <dbReference type="EMBL" id="CAF1121236.1"/>
    </source>
</evidence>